<reference evidence="2 3" key="1">
    <citation type="submission" date="2021-07" db="EMBL/GenBank/DDBJ databases">
        <title>The Aristolochia fimbriata genome: insights into angiosperm evolution, floral development and chemical biosynthesis.</title>
        <authorList>
            <person name="Jiao Y."/>
        </authorList>
    </citation>
    <scope>NUCLEOTIDE SEQUENCE [LARGE SCALE GENOMIC DNA]</scope>
    <source>
        <strain evidence="2">IBCAS-2021</strain>
        <tissue evidence="2">Leaf</tissue>
    </source>
</reference>
<name>A0AAV7ENJ3_ARIFI</name>
<organism evidence="2 3">
    <name type="scientific">Aristolochia fimbriata</name>
    <name type="common">White veined hardy Dutchman's pipe vine</name>
    <dbReference type="NCBI Taxonomy" id="158543"/>
    <lineage>
        <taxon>Eukaryota</taxon>
        <taxon>Viridiplantae</taxon>
        <taxon>Streptophyta</taxon>
        <taxon>Embryophyta</taxon>
        <taxon>Tracheophyta</taxon>
        <taxon>Spermatophyta</taxon>
        <taxon>Magnoliopsida</taxon>
        <taxon>Magnoliidae</taxon>
        <taxon>Piperales</taxon>
        <taxon>Aristolochiaceae</taxon>
        <taxon>Aristolochia</taxon>
    </lineage>
</organism>
<feature type="region of interest" description="Disordered" evidence="1">
    <location>
        <begin position="17"/>
        <end position="47"/>
    </location>
</feature>
<protein>
    <submittedName>
        <fullName evidence="2">Uncharacterized protein</fullName>
    </submittedName>
</protein>
<sequence length="100" mass="10979">MSNECIEMLPPAIYDKKARHAVSQQPTIRRGHKAASPHPPTQPPCTPRFTLVPPAYPFIRSPYRPSTTLKEPGADCARESQISLSPPPVRLPVAVKDLTA</sequence>
<evidence type="ECO:0000313" key="3">
    <source>
        <dbReference type="Proteomes" id="UP000825729"/>
    </source>
</evidence>
<dbReference type="Proteomes" id="UP000825729">
    <property type="component" value="Unassembled WGS sequence"/>
</dbReference>
<gene>
    <name evidence="2" type="ORF">H6P81_009277</name>
</gene>
<dbReference type="AlphaFoldDB" id="A0AAV7ENJ3"/>
<evidence type="ECO:0000256" key="1">
    <source>
        <dbReference type="SAM" id="MobiDB-lite"/>
    </source>
</evidence>
<keyword evidence="3" id="KW-1185">Reference proteome</keyword>
<accession>A0AAV7ENJ3</accession>
<feature type="region of interest" description="Disordered" evidence="1">
    <location>
        <begin position="63"/>
        <end position="88"/>
    </location>
</feature>
<feature type="compositionally biased region" description="Pro residues" evidence="1">
    <location>
        <begin position="37"/>
        <end position="46"/>
    </location>
</feature>
<proteinExistence type="predicted"/>
<comment type="caution">
    <text evidence="2">The sequence shown here is derived from an EMBL/GenBank/DDBJ whole genome shotgun (WGS) entry which is preliminary data.</text>
</comment>
<dbReference type="EMBL" id="JAINDJ010000004">
    <property type="protein sequence ID" value="KAG9449312.1"/>
    <property type="molecule type" value="Genomic_DNA"/>
</dbReference>
<evidence type="ECO:0000313" key="2">
    <source>
        <dbReference type="EMBL" id="KAG9449312.1"/>
    </source>
</evidence>